<dbReference type="PANTHER" id="PTHR21403">
    <property type="entry name" value="ATP PHOSPHORIBOSYLTRANSFERASE ATP-PRTASE"/>
    <property type="match status" value="1"/>
</dbReference>
<gene>
    <name evidence="1" type="ORF">KI387_018385</name>
</gene>
<dbReference type="EMBL" id="JAHRHJ020000003">
    <property type="protein sequence ID" value="KAH9323746.1"/>
    <property type="molecule type" value="Genomic_DNA"/>
</dbReference>
<dbReference type="AlphaFoldDB" id="A0AA38GIN5"/>
<evidence type="ECO:0000313" key="2">
    <source>
        <dbReference type="Proteomes" id="UP000824469"/>
    </source>
</evidence>
<sequence>ESKSLHGDMDGKAVHRSVVRLGLPSKGQMADDALALLKDCQLGIRQANPRQYVAHVPGLSNLEVWFQRPKRYCVETSQWGISILVSLDMTQSLNTD</sequence>
<dbReference type="GO" id="GO:0000105">
    <property type="term" value="P:L-histidine biosynthetic process"/>
    <property type="evidence" value="ECO:0007669"/>
    <property type="project" value="UniProtKB-KW"/>
</dbReference>
<reference evidence="1 2" key="1">
    <citation type="journal article" date="2021" name="Nat. Plants">
        <title>The Taxus genome provides insights into paclitaxel biosynthesis.</title>
        <authorList>
            <person name="Xiong X."/>
            <person name="Gou J."/>
            <person name="Liao Q."/>
            <person name="Li Y."/>
            <person name="Zhou Q."/>
            <person name="Bi G."/>
            <person name="Li C."/>
            <person name="Du R."/>
            <person name="Wang X."/>
            <person name="Sun T."/>
            <person name="Guo L."/>
            <person name="Liang H."/>
            <person name="Lu P."/>
            <person name="Wu Y."/>
            <person name="Zhang Z."/>
            <person name="Ro D.K."/>
            <person name="Shang Y."/>
            <person name="Huang S."/>
            <person name="Yan J."/>
        </authorList>
    </citation>
    <scope>NUCLEOTIDE SEQUENCE [LARGE SCALE GENOMIC DNA]</scope>
    <source>
        <strain evidence="1">Ta-2019</strain>
    </source>
</reference>
<evidence type="ECO:0000313" key="1">
    <source>
        <dbReference type="EMBL" id="KAH9323746.1"/>
    </source>
</evidence>
<dbReference type="SUPFAM" id="SSF53850">
    <property type="entry name" value="Periplasmic binding protein-like II"/>
    <property type="match status" value="1"/>
</dbReference>
<accession>A0AA38GIN5</accession>
<keyword evidence="2" id="KW-1185">Reference proteome</keyword>
<dbReference type="Gene3D" id="3.40.190.10">
    <property type="entry name" value="Periplasmic binding protein-like II"/>
    <property type="match status" value="1"/>
</dbReference>
<comment type="caution">
    <text evidence="1">The sequence shown here is derived from an EMBL/GenBank/DDBJ whole genome shotgun (WGS) entry which is preliminary data.</text>
</comment>
<protein>
    <submittedName>
        <fullName evidence="1">Uncharacterized protein</fullName>
    </submittedName>
</protein>
<proteinExistence type="predicted"/>
<name>A0AA38GIN5_TAXCH</name>
<dbReference type="Proteomes" id="UP000824469">
    <property type="component" value="Unassembled WGS sequence"/>
</dbReference>
<organism evidence="1 2">
    <name type="scientific">Taxus chinensis</name>
    <name type="common">Chinese yew</name>
    <name type="synonym">Taxus wallichiana var. chinensis</name>
    <dbReference type="NCBI Taxonomy" id="29808"/>
    <lineage>
        <taxon>Eukaryota</taxon>
        <taxon>Viridiplantae</taxon>
        <taxon>Streptophyta</taxon>
        <taxon>Embryophyta</taxon>
        <taxon>Tracheophyta</taxon>
        <taxon>Spermatophyta</taxon>
        <taxon>Pinopsida</taxon>
        <taxon>Pinidae</taxon>
        <taxon>Conifers II</taxon>
        <taxon>Cupressales</taxon>
        <taxon>Taxaceae</taxon>
        <taxon>Taxus</taxon>
    </lineage>
</organism>
<feature type="non-terminal residue" evidence="1">
    <location>
        <position position="96"/>
    </location>
</feature>
<dbReference type="PANTHER" id="PTHR21403:SF8">
    <property type="entry name" value="ATP PHOSPHORIBOSYLTRANSFERASE"/>
    <property type="match status" value="1"/>
</dbReference>
<dbReference type="GO" id="GO:0003879">
    <property type="term" value="F:ATP phosphoribosyltransferase activity"/>
    <property type="evidence" value="ECO:0007669"/>
    <property type="project" value="UniProtKB-EC"/>
</dbReference>
<feature type="non-terminal residue" evidence="1">
    <location>
        <position position="1"/>
    </location>
</feature>
<dbReference type="InterPro" id="IPR001348">
    <property type="entry name" value="ATP_PRibTrfase_HisG"/>
</dbReference>